<feature type="transmembrane region" description="Helical" evidence="10">
    <location>
        <begin position="466"/>
        <end position="486"/>
    </location>
</feature>
<feature type="transmembrane region" description="Helical" evidence="10">
    <location>
        <begin position="498"/>
        <end position="517"/>
    </location>
</feature>
<feature type="compositionally biased region" description="Polar residues" evidence="9">
    <location>
        <begin position="16"/>
        <end position="28"/>
    </location>
</feature>
<keyword evidence="13" id="KW-1185">Reference proteome</keyword>
<evidence type="ECO:0000256" key="1">
    <source>
        <dbReference type="ARBA" id="ARBA00004141"/>
    </source>
</evidence>
<feature type="transmembrane region" description="Helical" evidence="10">
    <location>
        <begin position="243"/>
        <end position="263"/>
    </location>
</feature>
<keyword evidence="4 8" id="KW-0479">Metal-binding</keyword>
<feature type="transmembrane region" description="Helical" evidence="10">
    <location>
        <begin position="304"/>
        <end position="324"/>
    </location>
</feature>
<dbReference type="GO" id="GO:0022857">
    <property type="term" value="F:transmembrane transporter activity"/>
    <property type="evidence" value="ECO:0007669"/>
    <property type="project" value="InterPro"/>
</dbReference>
<evidence type="ECO:0000259" key="11">
    <source>
        <dbReference type="PROSITE" id="PS50850"/>
    </source>
</evidence>
<feature type="transmembrane region" description="Helical" evidence="10">
    <location>
        <begin position="523"/>
        <end position="549"/>
    </location>
</feature>
<evidence type="ECO:0000256" key="5">
    <source>
        <dbReference type="ARBA" id="ARBA00022989"/>
    </source>
</evidence>
<keyword evidence="7 10" id="KW-0472">Membrane</keyword>
<dbReference type="InterPro" id="IPR036259">
    <property type="entry name" value="MFS_trans_sf"/>
</dbReference>
<dbReference type="AlphaFoldDB" id="A0A163HGE6"/>
<feature type="transmembrane region" description="Helical" evidence="10">
    <location>
        <begin position="561"/>
        <end position="585"/>
    </location>
</feature>
<feature type="transmembrane region" description="Helical" evidence="10">
    <location>
        <begin position="275"/>
        <end position="298"/>
    </location>
</feature>
<dbReference type="EMBL" id="JYNV01000130">
    <property type="protein sequence ID" value="KZM25283.1"/>
    <property type="molecule type" value="Genomic_DNA"/>
</dbReference>
<sequence>MKNNPNNHTDFPPLPSSTQPPNRSTTNPTPLPRYAQAASRCTTARRSKIQHTLRTWKRTHPTLHCILQFAHTRYTQDTSTATDRILETAIDDTTALISRSCSEAAVTRALVATVVVEMLNTIERLNFELLLQYDDDVDVLVGYQQRHGGFAPGCSAMFLDLANLSAITIALPTIQKDFNINTSDLQWIISAYALTFGGFLLLGGRGGDIIGHRRVLLFGMVFFALFSLVCAVSPSFLGLVIARAFQGIGAAFTIPPAQAHIALHFTDPTLKAKALGIWGAAGSLGFIIGLVLGGVLTATLGWRWIFWMSLIISGVVIPAAYVVLPRVPSPRAATPHPVDGGVEANSEPAPAKKELLQSVRERLVRFDALGISLGIPGILLLTYALTSANTEGWNDPKIIATLVVSTLLVVAFILYERSAPQAILAPHLFRDLSFNLTMILAVNTYAVRQACTYFLTVQLQSYGTSAIHTSVLFIPLGISALIFNTLSGRLVPILGARPMFIIGWALSIPGVLLFSFITEHTSYWRYTFPGMILYIAGIGAVYITANFVVVSSASKSDQGAAAGVFNVALQVGGSVLGLAVLTAVAQGVEMTYGDAHLPRGELGGLGYRSVYYSCVILSGIGLFLSVFAIRVPKSMHGSIWKNKVNAALTSWYCAYHDIIRGGQYVWVIEAMHQRYGPIVRIRPDVVHVNDPSFIEQLYPLSPHLRRERAQTFLNLFAEYLSVLPTKDHQLHRQRRALLSRYFSQRNVRRLMPVINDTLARLLHRMEVWARNGTPVALNAAYKAATKDIIQVYALGDGQRCLEMEDLNAPFFKILNTERLSHVSVHFHWVPTLLASLPPRLLIALNPSISAFARFIEDLTTKIEGIRQTAKDDPGQTIFHEILRGDISSEEKSTPRLVDEAMVLTIAGADTTASTLTALTYHVLSDPSIFVRLRNELESVMPDLDQAPDPKALDTLPYLNALIEESLRLYPAGSHRQDRVAPDEELIFTYPNGQTLRIPAGTIVGMTAPLVNRHPAWYEDPEVFSPDRYLENPKLLRRHFTFSRGTRQCLGMNLAYQELQTFTAGIFRKYSIYDSALQTQKGPTLELFKTGIEDIKMHADYVTPGVRPGSQGVRVVIRNP</sequence>
<feature type="transmembrane region" description="Helical" evidence="10">
    <location>
        <begin position="427"/>
        <end position="446"/>
    </location>
</feature>
<dbReference type="Gene3D" id="1.20.1250.20">
    <property type="entry name" value="MFS general substrate transporter like domains"/>
    <property type="match status" value="1"/>
</dbReference>
<dbReference type="Pfam" id="PF00067">
    <property type="entry name" value="p450"/>
    <property type="match status" value="1"/>
</dbReference>
<dbReference type="GO" id="GO:0020037">
    <property type="term" value="F:heme binding"/>
    <property type="evidence" value="ECO:0007669"/>
    <property type="project" value="InterPro"/>
</dbReference>
<feature type="transmembrane region" description="Helical" evidence="10">
    <location>
        <begin position="610"/>
        <end position="631"/>
    </location>
</feature>
<evidence type="ECO:0000256" key="3">
    <source>
        <dbReference type="ARBA" id="ARBA00022692"/>
    </source>
</evidence>
<dbReference type="PRINTS" id="PR00385">
    <property type="entry name" value="P450"/>
</dbReference>
<comment type="cofactor">
    <cofactor evidence="8">
        <name>heme</name>
        <dbReference type="ChEBI" id="CHEBI:30413"/>
    </cofactor>
</comment>
<dbReference type="PRINTS" id="PR00463">
    <property type="entry name" value="EP450I"/>
</dbReference>
<dbReference type="Pfam" id="PF07690">
    <property type="entry name" value="MFS_1"/>
    <property type="match status" value="1"/>
</dbReference>
<dbReference type="CDD" id="cd11062">
    <property type="entry name" value="CYP58-like"/>
    <property type="match status" value="1"/>
</dbReference>
<dbReference type="InterPro" id="IPR036396">
    <property type="entry name" value="Cyt_P450_sf"/>
</dbReference>
<dbReference type="PANTHER" id="PTHR42718:SF9">
    <property type="entry name" value="MAJOR FACILITATOR SUPERFAMILY MULTIDRUG TRANSPORTER MFSC"/>
    <property type="match status" value="1"/>
</dbReference>
<dbReference type="Proteomes" id="UP000076837">
    <property type="component" value="Unassembled WGS sequence"/>
</dbReference>
<keyword evidence="8" id="KW-0349">Heme</keyword>
<keyword evidence="5 10" id="KW-1133">Transmembrane helix</keyword>
<dbReference type="GO" id="GO:0004497">
    <property type="term" value="F:monooxygenase activity"/>
    <property type="evidence" value="ECO:0007669"/>
    <property type="project" value="InterPro"/>
</dbReference>
<dbReference type="Gene3D" id="1.10.630.10">
    <property type="entry name" value="Cytochrome P450"/>
    <property type="match status" value="1"/>
</dbReference>
<dbReference type="InterPro" id="IPR011701">
    <property type="entry name" value="MFS"/>
</dbReference>
<feature type="domain" description="Major facilitator superfamily (MFS) profile" evidence="11">
    <location>
        <begin position="149"/>
        <end position="633"/>
    </location>
</feature>
<evidence type="ECO:0000313" key="12">
    <source>
        <dbReference type="EMBL" id="KZM25283.1"/>
    </source>
</evidence>
<feature type="transmembrane region" description="Helical" evidence="10">
    <location>
        <begin position="398"/>
        <end position="415"/>
    </location>
</feature>
<dbReference type="CDD" id="cd17321">
    <property type="entry name" value="MFS_MMR_MDR_like"/>
    <property type="match status" value="1"/>
</dbReference>
<proteinExistence type="predicted"/>
<protein>
    <submittedName>
        <fullName evidence="12">Heme binding</fullName>
    </submittedName>
</protein>
<dbReference type="InterPro" id="IPR017972">
    <property type="entry name" value="Cyt_P450_CS"/>
</dbReference>
<keyword evidence="3 10" id="KW-0812">Transmembrane</keyword>
<dbReference type="InterPro" id="IPR002401">
    <property type="entry name" value="Cyt_P450_E_grp-I"/>
</dbReference>
<dbReference type="PROSITE" id="PS00086">
    <property type="entry name" value="CYTOCHROME_P450"/>
    <property type="match status" value="1"/>
</dbReference>
<dbReference type="SUPFAM" id="SSF103473">
    <property type="entry name" value="MFS general substrate transporter"/>
    <property type="match status" value="1"/>
</dbReference>
<evidence type="ECO:0000313" key="13">
    <source>
        <dbReference type="Proteomes" id="UP000076837"/>
    </source>
</evidence>
<evidence type="ECO:0000256" key="7">
    <source>
        <dbReference type="ARBA" id="ARBA00023136"/>
    </source>
</evidence>
<feature type="transmembrane region" description="Helical" evidence="10">
    <location>
        <begin position="363"/>
        <end position="386"/>
    </location>
</feature>
<keyword evidence="2" id="KW-0813">Transport</keyword>
<dbReference type="InterPro" id="IPR020846">
    <property type="entry name" value="MFS_dom"/>
</dbReference>
<comment type="subcellular location">
    <subcellularLocation>
        <location evidence="1">Membrane</location>
        <topology evidence="1">Multi-pass membrane protein</topology>
    </subcellularLocation>
</comment>
<dbReference type="GO" id="GO:0016705">
    <property type="term" value="F:oxidoreductase activity, acting on paired donors, with incorporation or reduction of molecular oxygen"/>
    <property type="evidence" value="ECO:0007669"/>
    <property type="project" value="InterPro"/>
</dbReference>
<dbReference type="Gene3D" id="1.20.1720.10">
    <property type="entry name" value="Multidrug resistance protein D"/>
    <property type="match status" value="1"/>
</dbReference>
<feature type="region of interest" description="Disordered" evidence="9">
    <location>
        <begin position="1"/>
        <end position="34"/>
    </location>
</feature>
<feature type="transmembrane region" description="Helical" evidence="10">
    <location>
        <begin position="215"/>
        <end position="237"/>
    </location>
</feature>
<dbReference type="InterPro" id="IPR001128">
    <property type="entry name" value="Cyt_P450"/>
</dbReference>
<evidence type="ECO:0000256" key="2">
    <source>
        <dbReference type="ARBA" id="ARBA00022448"/>
    </source>
</evidence>
<accession>A0A163HGE6</accession>
<gene>
    <name evidence="12" type="ORF">ST47_g3574</name>
</gene>
<feature type="binding site" description="axial binding residue" evidence="8">
    <location>
        <position position="1048"/>
    </location>
    <ligand>
        <name>heme</name>
        <dbReference type="ChEBI" id="CHEBI:30413"/>
    </ligand>
    <ligandPart>
        <name>Fe</name>
        <dbReference type="ChEBI" id="CHEBI:18248"/>
    </ligandPart>
</feature>
<dbReference type="SUPFAM" id="SSF48264">
    <property type="entry name" value="Cytochrome P450"/>
    <property type="match status" value="1"/>
</dbReference>
<dbReference type="PANTHER" id="PTHR42718">
    <property type="entry name" value="MAJOR FACILITATOR SUPERFAMILY MULTIDRUG TRANSPORTER MFSC"/>
    <property type="match status" value="1"/>
</dbReference>
<feature type="transmembrane region" description="Helical" evidence="10">
    <location>
        <begin position="185"/>
        <end position="203"/>
    </location>
</feature>
<comment type="caution">
    <text evidence="12">The sequence shown here is derived from an EMBL/GenBank/DDBJ whole genome shotgun (WGS) entry which is preliminary data.</text>
</comment>
<reference evidence="12 13" key="1">
    <citation type="journal article" date="2016" name="Sci. Rep.">
        <title>Draft genome sequencing and secretome analysis of fungal phytopathogen Ascochyta rabiei provides insight into the necrotrophic effector repertoire.</title>
        <authorList>
            <person name="Verma S."/>
            <person name="Gazara R.K."/>
            <person name="Nizam S."/>
            <person name="Parween S."/>
            <person name="Chattopadhyay D."/>
            <person name="Verma P.K."/>
        </authorList>
    </citation>
    <scope>NUCLEOTIDE SEQUENCE [LARGE SCALE GENOMIC DNA]</scope>
    <source>
        <strain evidence="12 13">ArDII</strain>
    </source>
</reference>
<keyword evidence="6 8" id="KW-0408">Iron</keyword>
<evidence type="ECO:0000256" key="4">
    <source>
        <dbReference type="ARBA" id="ARBA00022723"/>
    </source>
</evidence>
<organism evidence="12 13">
    <name type="scientific">Didymella rabiei</name>
    <name type="common">Chickpea ascochyta blight fungus</name>
    <name type="synonym">Mycosphaerella rabiei</name>
    <dbReference type="NCBI Taxonomy" id="5454"/>
    <lineage>
        <taxon>Eukaryota</taxon>
        <taxon>Fungi</taxon>
        <taxon>Dikarya</taxon>
        <taxon>Ascomycota</taxon>
        <taxon>Pezizomycotina</taxon>
        <taxon>Dothideomycetes</taxon>
        <taxon>Pleosporomycetidae</taxon>
        <taxon>Pleosporales</taxon>
        <taxon>Pleosporineae</taxon>
        <taxon>Didymellaceae</taxon>
        <taxon>Ascochyta</taxon>
    </lineage>
</organism>
<evidence type="ECO:0000256" key="10">
    <source>
        <dbReference type="SAM" id="Phobius"/>
    </source>
</evidence>
<dbReference type="GO" id="GO:0016020">
    <property type="term" value="C:membrane"/>
    <property type="evidence" value="ECO:0007669"/>
    <property type="project" value="UniProtKB-SubCell"/>
</dbReference>
<evidence type="ECO:0000256" key="8">
    <source>
        <dbReference type="PIRSR" id="PIRSR602401-1"/>
    </source>
</evidence>
<dbReference type="GO" id="GO:0005506">
    <property type="term" value="F:iron ion binding"/>
    <property type="evidence" value="ECO:0007669"/>
    <property type="project" value="InterPro"/>
</dbReference>
<name>A0A163HGE6_DIDRA</name>
<evidence type="ECO:0000256" key="6">
    <source>
        <dbReference type="ARBA" id="ARBA00023004"/>
    </source>
</evidence>
<dbReference type="PROSITE" id="PS50850">
    <property type="entry name" value="MFS"/>
    <property type="match status" value="1"/>
</dbReference>
<evidence type="ECO:0000256" key="9">
    <source>
        <dbReference type="SAM" id="MobiDB-lite"/>
    </source>
</evidence>